<dbReference type="PANTHER" id="PTHR35091:SF2">
    <property type="entry name" value="FLAGELLAR PROTEIN FLIL"/>
    <property type="match status" value="1"/>
</dbReference>
<dbReference type="GO" id="GO:0005886">
    <property type="term" value="C:plasma membrane"/>
    <property type="evidence" value="ECO:0007669"/>
    <property type="project" value="UniProtKB-SubCell"/>
</dbReference>
<evidence type="ECO:0000256" key="6">
    <source>
        <dbReference type="ARBA" id="ARBA00022692"/>
    </source>
</evidence>
<evidence type="ECO:0000256" key="7">
    <source>
        <dbReference type="ARBA" id="ARBA00022779"/>
    </source>
</evidence>
<evidence type="ECO:0000256" key="1">
    <source>
        <dbReference type="ARBA" id="ARBA00002254"/>
    </source>
</evidence>
<keyword evidence="8 10" id="KW-1133">Transmembrane helix</keyword>
<dbReference type="GO" id="GO:0071978">
    <property type="term" value="P:bacterial-type flagellum-dependent swarming motility"/>
    <property type="evidence" value="ECO:0007669"/>
    <property type="project" value="TreeGrafter"/>
</dbReference>
<reference evidence="11" key="1">
    <citation type="submission" date="2022-05" db="EMBL/GenBank/DDBJ databases">
        <authorList>
            <person name="Colautti A."/>
            <person name="Iacumin L."/>
        </authorList>
    </citation>
    <scope>NUCLEOTIDE SEQUENCE</scope>
    <source>
        <strain evidence="11">SK 55</strain>
    </source>
</reference>
<keyword evidence="11" id="KW-0966">Cell projection</keyword>
<dbReference type="PANTHER" id="PTHR35091">
    <property type="entry name" value="FLAGELLAR PROTEIN FLIL"/>
    <property type="match status" value="1"/>
</dbReference>
<dbReference type="AlphaFoldDB" id="A0A9X3RDB5"/>
<dbReference type="RefSeq" id="WP_269926018.1">
    <property type="nucleotide sequence ID" value="NZ_JAMKBJ010000004.1"/>
</dbReference>
<protein>
    <recommendedName>
        <fullName evidence="10">Flagellar protein FliL</fullName>
    </recommendedName>
</protein>
<evidence type="ECO:0000256" key="10">
    <source>
        <dbReference type="RuleBase" id="RU364125"/>
    </source>
</evidence>
<dbReference type="GO" id="GO:0006935">
    <property type="term" value="P:chemotaxis"/>
    <property type="evidence" value="ECO:0007669"/>
    <property type="project" value="UniProtKB-KW"/>
</dbReference>
<evidence type="ECO:0000256" key="3">
    <source>
        <dbReference type="ARBA" id="ARBA00008281"/>
    </source>
</evidence>
<accession>A0A9X3RDB5</accession>
<keyword evidence="12" id="KW-1185">Reference proteome</keyword>
<keyword evidence="9 10" id="KW-0472">Membrane</keyword>
<dbReference type="GO" id="GO:0009425">
    <property type="term" value="C:bacterial-type flagellum basal body"/>
    <property type="evidence" value="ECO:0007669"/>
    <property type="project" value="InterPro"/>
</dbReference>
<evidence type="ECO:0000313" key="12">
    <source>
        <dbReference type="Proteomes" id="UP001152173"/>
    </source>
</evidence>
<dbReference type="Pfam" id="PF03748">
    <property type="entry name" value="FliL"/>
    <property type="match status" value="1"/>
</dbReference>
<evidence type="ECO:0000256" key="2">
    <source>
        <dbReference type="ARBA" id="ARBA00004162"/>
    </source>
</evidence>
<evidence type="ECO:0000313" key="11">
    <source>
        <dbReference type="EMBL" id="MCZ8536924.1"/>
    </source>
</evidence>
<evidence type="ECO:0000256" key="8">
    <source>
        <dbReference type="ARBA" id="ARBA00022989"/>
    </source>
</evidence>
<evidence type="ECO:0000256" key="9">
    <source>
        <dbReference type="ARBA" id="ARBA00023136"/>
    </source>
</evidence>
<proteinExistence type="inferred from homology"/>
<evidence type="ECO:0000256" key="5">
    <source>
        <dbReference type="ARBA" id="ARBA00022500"/>
    </source>
</evidence>
<keyword evidence="6 10" id="KW-0812">Transmembrane</keyword>
<comment type="caution">
    <text evidence="11">The sequence shown here is derived from an EMBL/GenBank/DDBJ whole genome shotgun (WGS) entry which is preliminary data.</text>
</comment>
<comment type="similarity">
    <text evidence="3 10">Belongs to the FliL family.</text>
</comment>
<sequence>MGKMKVIVMMFFAVVLLGGGAMFFLKDEVLGKEKVKEKEISAEELVEMSVDTDIITTNLASPNNFAIVQFNILLSSKETKEEAEKRKPEVRAAIISTIASFTKDELIGNEGIVKLEKELSAKLERIVETGEVERVLVTEFKLQ</sequence>
<dbReference type="InterPro" id="IPR005503">
    <property type="entry name" value="FliL"/>
</dbReference>
<dbReference type="EMBL" id="JAMKBJ010000004">
    <property type="protein sequence ID" value="MCZ8536924.1"/>
    <property type="molecule type" value="Genomic_DNA"/>
</dbReference>
<evidence type="ECO:0000256" key="4">
    <source>
        <dbReference type="ARBA" id="ARBA00022475"/>
    </source>
</evidence>
<keyword evidence="4 10" id="KW-1003">Cell membrane</keyword>
<gene>
    <name evidence="11" type="ORF">M9R32_06985</name>
</gene>
<feature type="transmembrane region" description="Helical" evidence="10">
    <location>
        <begin position="6"/>
        <end position="25"/>
    </location>
</feature>
<keyword evidence="7 10" id="KW-0283">Flagellar rotation</keyword>
<comment type="subcellular location">
    <subcellularLocation>
        <location evidence="2">Cell membrane</location>
        <topology evidence="2">Single-pass membrane protein</topology>
    </subcellularLocation>
</comment>
<keyword evidence="11" id="KW-0282">Flagellum</keyword>
<name>A0A9X3RDB5_9BACL</name>
<comment type="function">
    <text evidence="1 10">Controls the rotational direction of flagella during chemotaxis.</text>
</comment>
<dbReference type="Proteomes" id="UP001152173">
    <property type="component" value="Unassembled WGS sequence"/>
</dbReference>
<keyword evidence="5 10" id="KW-0145">Chemotaxis</keyword>
<keyword evidence="11" id="KW-0969">Cilium</keyword>
<organism evidence="11 12">
    <name type="scientific">Paenisporosarcina quisquiliarum</name>
    <dbReference type="NCBI Taxonomy" id="365346"/>
    <lineage>
        <taxon>Bacteria</taxon>
        <taxon>Bacillati</taxon>
        <taxon>Bacillota</taxon>
        <taxon>Bacilli</taxon>
        <taxon>Bacillales</taxon>
        <taxon>Caryophanaceae</taxon>
        <taxon>Paenisporosarcina</taxon>
    </lineage>
</organism>